<feature type="compositionally biased region" description="Polar residues" evidence="1">
    <location>
        <begin position="86"/>
        <end position="98"/>
    </location>
</feature>
<feature type="compositionally biased region" description="Pro residues" evidence="1">
    <location>
        <begin position="268"/>
        <end position="280"/>
    </location>
</feature>
<reference evidence="2 3" key="1">
    <citation type="submission" date="2018-04" db="EMBL/GenBank/DDBJ databases">
        <authorList>
            <person name="Huttner S."/>
            <person name="Dainat J."/>
        </authorList>
    </citation>
    <scope>NUCLEOTIDE SEQUENCE [LARGE SCALE GENOMIC DNA]</scope>
</reference>
<dbReference type="AlphaFoldDB" id="A0A446B9R0"/>
<dbReference type="EMBL" id="OUUZ01000001">
    <property type="protein sequence ID" value="SPQ19225.1"/>
    <property type="molecule type" value="Genomic_DNA"/>
</dbReference>
<evidence type="ECO:0000256" key="1">
    <source>
        <dbReference type="SAM" id="MobiDB-lite"/>
    </source>
</evidence>
<evidence type="ECO:0000313" key="3">
    <source>
        <dbReference type="Proteomes" id="UP000289323"/>
    </source>
</evidence>
<name>A0A446B9R0_9PEZI</name>
<feature type="region of interest" description="Disordered" evidence="1">
    <location>
        <begin position="203"/>
        <end position="376"/>
    </location>
</feature>
<protein>
    <submittedName>
        <fullName evidence="2">2425d811-1555-494e-9832-4d54b4043094</fullName>
    </submittedName>
</protein>
<sequence>MENHGLVVRKLEDKDSQSLRDWADRAAMVKAKLAKLDGPALRGILGREYHDIFGALTYRPAGARPPVPMEELEEPDDDTRRCSAAESRTPTQPNTMASSARCPRGSSCRSDTDTQQLLKTSAHDSRAWSRPDHASPSARHAVNDPNNPKPPLTPAASSPSETSPGYQLFAAELGQRLRKLQSFTTPESVQASIRKRWQALSAQDRQYYDAKAARMRSSAVPFDPRQDRLPLSPKASPNPPLPLTQPAARSTPRDGGHAVPDSSRWRQPRPPASTPRPRPTPYAAAAAAKPPPSRALAPVSSSRLNSAASRGVQPRIKAEKPPHGTSSRGAKGKAVGVIDLTGGSQARIKAEKLPHGTSSRGGRRKAVEVVDLTGED</sequence>
<feature type="region of interest" description="Disordered" evidence="1">
    <location>
        <begin position="59"/>
        <end position="167"/>
    </location>
</feature>
<evidence type="ECO:0000313" key="2">
    <source>
        <dbReference type="EMBL" id="SPQ19225.1"/>
    </source>
</evidence>
<feature type="compositionally biased region" description="Low complexity" evidence="1">
    <location>
        <begin position="154"/>
        <end position="164"/>
    </location>
</feature>
<proteinExistence type="predicted"/>
<feature type="compositionally biased region" description="Polar residues" evidence="1">
    <location>
        <begin position="107"/>
        <end position="119"/>
    </location>
</feature>
<gene>
    <name evidence="2" type="ORF">TT172_LOCUS1644</name>
</gene>
<feature type="compositionally biased region" description="Low complexity" evidence="1">
    <location>
        <begin position="281"/>
        <end position="298"/>
    </location>
</feature>
<dbReference type="Proteomes" id="UP000289323">
    <property type="component" value="Unassembled WGS sequence"/>
</dbReference>
<feature type="compositionally biased region" description="Basic and acidic residues" evidence="1">
    <location>
        <begin position="121"/>
        <end position="133"/>
    </location>
</feature>
<feature type="compositionally biased region" description="Polar residues" evidence="1">
    <location>
        <begin position="299"/>
        <end position="308"/>
    </location>
</feature>
<organism evidence="2 3">
    <name type="scientific">Thermothielavioides terrestris</name>
    <dbReference type="NCBI Taxonomy" id="2587410"/>
    <lineage>
        <taxon>Eukaryota</taxon>
        <taxon>Fungi</taxon>
        <taxon>Dikarya</taxon>
        <taxon>Ascomycota</taxon>
        <taxon>Pezizomycotina</taxon>
        <taxon>Sordariomycetes</taxon>
        <taxon>Sordariomycetidae</taxon>
        <taxon>Sordariales</taxon>
        <taxon>Chaetomiaceae</taxon>
        <taxon>Thermothielavioides</taxon>
    </lineage>
</organism>
<dbReference type="Gene3D" id="1.10.30.10">
    <property type="entry name" value="High mobility group box domain"/>
    <property type="match status" value="1"/>
</dbReference>
<dbReference type="InterPro" id="IPR036910">
    <property type="entry name" value="HMG_box_dom_sf"/>
</dbReference>
<dbReference type="SUPFAM" id="SSF47095">
    <property type="entry name" value="HMG-box"/>
    <property type="match status" value="1"/>
</dbReference>
<accession>A0A446B9R0</accession>